<dbReference type="GO" id="GO:0043625">
    <property type="term" value="C:delta DNA polymerase complex"/>
    <property type="evidence" value="ECO:0007669"/>
    <property type="project" value="TreeGrafter"/>
</dbReference>
<dbReference type="GO" id="GO:0003887">
    <property type="term" value="F:DNA-directed DNA polymerase activity"/>
    <property type="evidence" value="ECO:0007669"/>
    <property type="project" value="TreeGrafter"/>
</dbReference>
<proteinExistence type="predicted"/>
<dbReference type="PANTHER" id="PTHR10322">
    <property type="entry name" value="DNA POLYMERASE CATALYTIC SUBUNIT"/>
    <property type="match status" value="1"/>
</dbReference>
<evidence type="ECO:0000256" key="1">
    <source>
        <dbReference type="ARBA" id="ARBA00024411"/>
    </source>
</evidence>
<organism evidence="4 5">
    <name type="scientific">Roridomyces roridus</name>
    <dbReference type="NCBI Taxonomy" id="1738132"/>
    <lineage>
        <taxon>Eukaryota</taxon>
        <taxon>Fungi</taxon>
        <taxon>Dikarya</taxon>
        <taxon>Basidiomycota</taxon>
        <taxon>Agaricomycotina</taxon>
        <taxon>Agaricomycetes</taxon>
        <taxon>Agaricomycetidae</taxon>
        <taxon>Agaricales</taxon>
        <taxon>Marasmiineae</taxon>
        <taxon>Mycenaceae</taxon>
        <taxon>Roridomyces</taxon>
    </lineage>
</organism>
<keyword evidence="5" id="KW-1185">Reference proteome</keyword>
<gene>
    <name evidence="4" type="ORF">FB45DRAFT_896106</name>
</gene>
<evidence type="ECO:0000313" key="5">
    <source>
        <dbReference type="Proteomes" id="UP001221142"/>
    </source>
</evidence>
<feature type="domain" description="DNA-directed DNA polymerase family B exonuclease" evidence="3">
    <location>
        <begin position="120"/>
        <end position="332"/>
    </location>
</feature>
<protein>
    <recommendedName>
        <fullName evidence="1">DNA polymerase delta catalytic subunit</fullName>
    </recommendedName>
</protein>
<dbReference type="InterPro" id="IPR050240">
    <property type="entry name" value="DNA_pol_type-B"/>
</dbReference>
<dbReference type="GO" id="GO:0045004">
    <property type="term" value="P:DNA replication proofreading"/>
    <property type="evidence" value="ECO:0007669"/>
    <property type="project" value="TreeGrafter"/>
</dbReference>
<evidence type="ECO:0000259" key="3">
    <source>
        <dbReference type="Pfam" id="PF03104"/>
    </source>
</evidence>
<sequence>MNTQAESSSPLKRSQTASPEPPDGAQRTVKKPKPLVPSQSFAEVLQGMPANGSTLAQPNEPTRIDFNKSLVFQLLDAQIHPKDSDSGGSGGALLFGVTEEGLHVLVHVSVSTLPDVASRDAAQRILSHYKIPAMSWMELPAGKYKEAIEPVSHNHKEVTILPEDILLQPLERKTAPLKILSFDIETNVPANNTFTDYSNRAELPVLQIGNILESTVDDNPQTFRIIFTLKRCPPITGAEVRYYFDEKKLLSAWRDFVVRSDPDIVTGFNIGIFDLNYLLLRAEELGVPDFACLGRLKGVNSIVRKGVPNLARQFADAPVLAGRLVLDIRQYIVIHFPEMRTNLNAACQTFLDTKKEDLDFKIINKLQAGTDMDRRKLAVYCLKDSYLPLRLLKQLQCLENSVAEARHGPDPFVSFGRFLRAGRSG</sequence>
<dbReference type="Pfam" id="PF03104">
    <property type="entry name" value="DNA_pol_B_exo1"/>
    <property type="match status" value="1"/>
</dbReference>
<dbReference type="InterPro" id="IPR036397">
    <property type="entry name" value="RNaseH_sf"/>
</dbReference>
<dbReference type="AlphaFoldDB" id="A0AAD7FY30"/>
<dbReference type="InterPro" id="IPR012337">
    <property type="entry name" value="RNaseH-like_sf"/>
</dbReference>
<dbReference type="Gene3D" id="3.30.420.10">
    <property type="entry name" value="Ribonuclease H-like superfamily/Ribonuclease H"/>
    <property type="match status" value="1"/>
</dbReference>
<evidence type="ECO:0000313" key="4">
    <source>
        <dbReference type="EMBL" id="KAJ7643803.1"/>
    </source>
</evidence>
<comment type="caution">
    <text evidence="4">The sequence shown here is derived from an EMBL/GenBank/DDBJ whole genome shotgun (WGS) entry which is preliminary data.</text>
</comment>
<dbReference type="Proteomes" id="UP001221142">
    <property type="component" value="Unassembled WGS sequence"/>
</dbReference>
<dbReference type="GO" id="GO:0003676">
    <property type="term" value="F:nucleic acid binding"/>
    <property type="evidence" value="ECO:0007669"/>
    <property type="project" value="InterPro"/>
</dbReference>
<dbReference type="EMBL" id="JARKIF010000003">
    <property type="protein sequence ID" value="KAJ7643803.1"/>
    <property type="molecule type" value="Genomic_DNA"/>
</dbReference>
<accession>A0AAD7FY30</accession>
<dbReference type="InterPro" id="IPR006133">
    <property type="entry name" value="DNA-dir_DNA_pol_B_exonuc"/>
</dbReference>
<dbReference type="GO" id="GO:0006287">
    <property type="term" value="P:base-excision repair, gap-filling"/>
    <property type="evidence" value="ECO:0007669"/>
    <property type="project" value="TreeGrafter"/>
</dbReference>
<evidence type="ECO:0000256" key="2">
    <source>
        <dbReference type="SAM" id="MobiDB-lite"/>
    </source>
</evidence>
<dbReference type="PANTHER" id="PTHR10322:SF23">
    <property type="entry name" value="DNA POLYMERASE DELTA CATALYTIC SUBUNIT"/>
    <property type="match status" value="1"/>
</dbReference>
<dbReference type="SUPFAM" id="SSF53098">
    <property type="entry name" value="Ribonuclease H-like"/>
    <property type="match status" value="1"/>
</dbReference>
<dbReference type="GO" id="GO:0006297">
    <property type="term" value="P:nucleotide-excision repair, DNA gap filling"/>
    <property type="evidence" value="ECO:0007669"/>
    <property type="project" value="TreeGrafter"/>
</dbReference>
<reference evidence="4" key="1">
    <citation type="submission" date="2023-03" db="EMBL/GenBank/DDBJ databases">
        <title>Massive genome expansion in bonnet fungi (Mycena s.s.) driven by repeated elements and novel gene families across ecological guilds.</title>
        <authorList>
            <consortium name="Lawrence Berkeley National Laboratory"/>
            <person name="Harder C.B."/>
            <person name="Miyauchi S."/>
            <person name="Viragh M."/>
            <person name="Kuo A."/>
            <person name="Thoen E."/>
            <person name="Andreopoulos B."/>
            <person name="Lu D."/>
            <person name="Skrede I."/>
            <person name="Drula E."/>
            <person name="Henrissat B."/>
            <person name="Morin E."/>
            <person name="Kohler A."/>
            <person name="Barry K."/>
            <person name="LaButti K."/>
            <person name="Morin E."/>
            <person name="Salamov A."/>
            <person name="Lipzen A."/>
            <person name="Mereny Z."/>
            <person name="Hegedus B."/>
            <person name="Baldrian P."/>
            <person name="Stursova M."/>
            <person name="Weitz H."/>
            <person name="Taylor A."/>
            <person name="Grigoriev I.V."/>
            <person name="Nagy L.G."/>
            <person name="Martin F."/>
            <person name="Kauserud H."/>
        </authorList>
    </citation>
    <scope>NUCLEOTIDE SEQUENCE</scope>
    <source>
        <strain evidence="4">9284</strain>
    </source>
</reference>
<name>A0AAD7FY30_9AGAR</name>
<feature type="compositionally biased region" description="Polar residues" evidence="2">
    <location>
        <begin position="1"/>
        <end position="18"/>
    </location>
</feature>
<feature type="region of interest" description="Disordered" evidence="2">
    <location>
        <begin position="1"/>
        <end position="39"/>
    </location>
</feature>
<dbReference type="GO" id="GO:0008296">
    <property type="term" value="F:3'-5'-DNA exonuclease activity"/>
    <property type="evidence" value="ECO:0007669"/>
    <property type="project" value="TreeGrafter"/>
</dbReference>